<keyword evidence="3" id="KW-1185">Reference proteome</keyword>
<evidence type="ECO:0000313" key="2">
    <source>
        <dbReference type="EMBL" id="KAF7822418.1"/>
    </source>
</evidence>
<evidence type="ECO:0000313" key="3">
    <source>
        <dbReference type="Proteomes" id="UP000634136"/>
    </source>
</evidence>
<accession>A0A834THQ6</accession>
<feature type="compositionally biased region" description="Basic and acidic residues" evidence="1">
    <location>
        <begin position="1"/>
        <end position="11"/>
    </location>
</feature>
<protein>
    <submittedName>
        <fullName evidence="2">Uncharacterized protein</fullName>
    </submittedName>
</protein>
<evidence type="ECO:0000256" key="1">
    <source>
        <dbReference type="SAM" id="MobiDB-lite"/>
    </source>
</evidence>
<gene>
    <name evidence="2" type="ORF">G2W53_027873</name>
</gene>
<sequence length="24" mass="2678">MENQGEKKVHNDTLMPNTVYGGSK</sequence>
<comment type="caution">
    <text evidence="2">The sequence shown here is derived from an EMBL/GenBank/DDBJ whole genome shotgun (WGS) entry which is preliminary data.</text>
</comment>
<dbReference type="EMBL" id="JAAIUW010000008">
    <property type="protein sequence ID" value="KAF7822418.1"/>
    <property type="molecule type" value="Genomic_DNA"/>
</dbReference>
<proteinExistence type="predicted"/>
<reference evidence="2" key="1">
    <citation type="submission" date="2020-09" db="EMBL/GenBank/DDBJ databases">
        <title>Genome-Enabled Discovery of Anthraquinone Biosynthesis in Senna tora.</title>
        <authorList>
            <person name="Kang S.-H."/>
            <person name="Pandey R.P."/>
            <person name="Lee C.-M."/>
            <person name="Sim J.-S."/>
            <person name="Jeong J.-T."/>
            <person name="Choi B.-S."/>
            <person name="Jung M."/>
            <person name="Ginzburg D."/>
            <person name="Zhao K."/>
            <person name="Won S.Y."/>
            <person name="Oh T.-J."/>
            <person name="Yu Y."/>
            <person name="Kim N.-H."/>
            <person name="Lee O.R."/>
            <person name="Lee T.-H."/>
            <person name="Bashyal P."/>
            <person name="Kim T.-S."/>
            <person name="Lee W.-H."/>
            <person name="Kawkins C."/>
            <person name="Kim C.-K."/>
            <person name="Kim J.S."/>
            <person name="Ahn B.O."/>
            <person name="Rhee S.Y."/>
            <person name="Sohng J.K."/>
        </authorList>
    </citation>
    <scope>NUCLEOTIDE SEQUENCE</scope>
    <source>
        <tissue evidence="2">Leaf</tissue>
    </source>
</reference>
<feature type="region of interest" description="Disordered" evidence="1">
    <location>
        <begin position="1"/>
        <end position="24"/>
    </location>
</feature>
<organism evidence="2 3">
    <name type="scientific">Senna tora</name>
    <dbReference type="NCBI Taxonomy" id="362788"/>
    <lineage>
        <taxon>Eukaryota</taxon>
        <taxon>Viridiplantae</taxon>
        <taxon>Streptophyta</taxon>
        <taxon>Embryophyta</taxon>
        <taxon>Tracheophyta</taxon>
        <taxon>Spermatophyta</taxon>
        <taxon>Magnoliopsida</taxon>
        <taxon>eudicotyledons</taxon>
        <taxon>Gunneridae</taxon>
        <taxon>Pentapetalae</taxon>
        <taxon>rosids</taxon>
        <taxon>fabids</taxon>
        <taxon>Fabales</taxon>
        <taxon>Fabaceae</taxon>
        <taxon>Caesalpinioideae</taxon>
        <taxon>Cassia clade</taxon>
        <taxon>Senna</taxon>
    </lineage>
</organism>
<name>A0A834THQ6_9FABA</name>
<dbReference type="AlphaFoldDB" id="A0A834THQ6"/>
<dbReference type="Proteomes" id="UP000634136">
    <property type="component" value="Unassembled WGS sequence"/>
</dbReference>